<name>G0EJH2_BRAIP</name>
<dbReference type="HOGENOM" id="CLU_2858859_0_0_12"/>
<keyword evidence="2" id="KW-1185">Reference proteome</keyword>
<dbReference type="AlphaFoldDB" id="G0EJH2"/>
<gene>
    <name evidence="1" type="ordered locus">Bint_0540</name>
</gene>
<dbReference type="RefSeq" id="WP_014487019.1">
    <property type="nucleotide sequence ID" value="NC_017243.1"/>
</dbReference>
<proteinExistence type="predicted"/>
<dbReference type="GeneID" id="44969099"/>
<organism evidence="1 2">
    <name type="scientific">Brachyspira intermedia (strain ATCC 51140 / PWS/A)</name>
    <name type="common">Serpulina intermedia</name>
    <dbReference type="NCBI Taxonomy" id="1045858"/>
    <lineage>
        <taxon>Bacteria</taxon>
        <taxon>Pseudomonadati</taxon>
        <taxon>Spirochaetota</taxon>
        <taxon>Spirochaetia</taxon>
        <taxon>Brachyspirales</taxon>
        <taxon>Brachyspiraceae</taxon>
        <taxon>Brachyspira</taxon>
    </lineage>
</organism>
<accession>G0EJH2</accession>
<dbReference type="EMBL" id="CP002874">
    <property type="protein sequence ID" value="AEM21171.1"/>
    <property type="molecule type" value="Genomic_DNA"/>
</dbReference>
<dbReference type="KEGG" id="bip:Bint_0540"/>
<dbReference type="PATRIC" id="fig|1045858.4.peg.540"/>
<reference evidence="1 2" key="1">
    <citation type="journal article" date="2011" name="BMC Genomics">
        <title>Complete genome sequence of Brachyspira intermedia reveals unique genomic features in Brachyspira species and phage-mediated horizontal gene transfer.</title>
        <authorList>
            <person name="Hafstrom T."/>
            <person name="Jansson D.S."/>
            <person name="Segerman B."/>
        </authorList>
    </citation>
    <scope>NUCLEOTIDE SEQUENCE [LARGE SCALE GENOMIC DNA]</scope>
    <source>
        <strain evidence="2">ATCC 51140 / PWS/A</strain>
    </source>
</reference>
<dbReference type="Proteomes" id="UP000008522">
    <property type="component" value="Chromosome"/>
</dbReference>
<protein>
    <submittedName>
        <fullName evidence="1">Uncharacterized protein</fullName>
    </submittedName>
</protein>
<evidence type="ECO:0000313" key="2">
    <source>
        <dbReference type="Proteomes" id="UP000008522"/>
    </source>
</evidence>
<evidence type="ECO:0000313" key="1">
    <source>
        <dbReference type="EMBL" id="AEM21171.1"/>
    </source>
</evidence>
<sequence>MSDKINQSKSNVGGDQIAGDKNTQINITQYLDNILCDSDVSIFREDFNEFLENTELSVLSYEKK</sequence>